<proteinExistence type="predicted"/>
<dbReference type="InterPro" id="IPR027417">
    <property type="entry name" value="P-loop_NTPase"/>
</dbReference>
<dbReference type="EMBL" id="WJXA01000005">
    <property type="protein sequence ID" value="KAF7144129.1"/>
    <property type="molecule type" value="Genomic_DNA"/>
</dbReference>
<dbReference type="SUPFAM" id="SSF52540">
    <property type="entry name" value="P-loop containing nucleoside triphosphate hydrolases"/>
    <property type="match status" value="1"/>
</dbReference>
<name>A0A834LNM4_RHOSS</name>
<comment type="caution">
    <text evidence="1">The sequence shown here is derived from an EMBL/GenBank/DDBJ whole genome shotgun (WGS) entry which is preliminary data.</text>
</comment>
<dbReference type="AlphaFoldDB" id="A0A834LNM4"/>
<gene>
    <name evidence="1" type="ORF">RHSIM_Rhsim05G0171600</name>
</gene>
<sequence>MGRRFGSSGREALNFPFTFCRHCDIDIRDLATIPGIFKLDLFGNVDAEIINEMGLSSELETMDDAVLAGTAARCPLRDSSPPSAHQECYIHYLLHYTIHYKKNENLKSTQFPRFPSLASLQKKMRTAKCRQLPHPTHPTANHHPCKQLRRRRRLHNRRARPQLPPCPHELRTTITGVDLERRRRSPPPYGDEGYCPETITRLGFVEPTPNQSQGWPMALKGSDLIGIAETDSEKT</sequence>
<organism evidence="1 2">
    <name type="scientific">Rhododendron simsii</name>
    <name type="common">Sims's rhododendron</name>
    <dbReference type="NCBI Taxonomy" id="118357"/>
    <lineage>
        <taxon>Eukaryota</taxon>
        <taxon>Viridiplantae</taxon>
        <taxon>Streptophyta</taxon>
        <taxon>Embryophyta</taxon>
        <taxon>Tracheophyta</taxon>
        <taxon>Spermatophyta</taxon>
        <taxon>Magnoliopsida</taxon>
        <taxon>eudicotyledons</taxon>
        <taxon>Gunneridae</taxon>
        <taxon>Pentapetalae</taxon>
        <taxon>asterids</taxon>
        <taxon>Ericales</taxon>
        <taxon>Ericaceae</taxon>
        <taxon>Ericoideae</taxon>
        <taxon>Rhodoreae</taxon>
        <taxon>Rhododendron</taxon>
    </lineage>
</organism>
<keyword evidence="2" id="KW-1185">Reference proteome</keyword>
<protein>
    <recommendedName>
        <fullName evidence="3">DEAD-box RNA helicase Q domain-containing protein</fullName>
    </recommendedName>
</protein>
<dbReference type="Gene3D" id="3.40.50.300">
    <property type="entry name" value="P-loop containing nucleotide triphosphate hydrolases"/>
    <property type="match status" value="1"/>
</dbReference>
<evidence type="ECO:0000313" key="2">
    <source>
        <dbReference type="Proteomes" id="UP000626092"/>
    </source>
</evidence>
<dbReference type="OrthoDB" id="10261904at2759"/>
<reference evidence="1" key="1">
    <citation type="submission" date="2019-11" db="EMBL/GenBank/DDBJ databases">
        <authorList>
            <person name="Liu Y."/>
            <person name="Hou J."/>
            <person name="Li T.-Q."/>
            <person name="Guan C.-H."/>
            <person name="Wu X."/>
            <person name="Wu H.-Z."/>
            <person name="Ling F."/>
            <person name="Zhang R."/>
            <person name="Shi X.-G."/>
            <person name="Ren J.-P."/>
            <person name="Chen E.-F."/>
            <person name="Sun J.-M."/>
        </authorList>
    </citation>
    <scope>NUCLEOTIDE SEQUENCE</scope>
    <source>
        <strain evidence="1">Adult_tree_wgs_1</strain>
        <tissue evidence="1">Leaves</tissue>
    </source>
</reference>
<evidence type="ECO:0008006" key="3">
    <source>
        <dbReference type="Google" id="ProtNLM"/>
    </source>
</evidence>
<accession>A0A834LNM4</accession>
<dbReference type="Proteomes" id="UP000626092">
    <property type="component" value="Unassembled WGS sequence"/>
</dbReference>
<evidence type="ECO:0000313" key="1">
    <source>
        <dbReference type="EMBL" id="KAF7144129.1"/>
    </source>
</evidence>